<evidence type="ECO:0000313" key="1">
    <source>
        <dbReference type="EMBL" id="KAI7984429.1"/>
    </source>
</evidence>
<dbReference type="EMBL" id="CM045768">
    <property type="protein sequence ID" value="KAI7984429.1"/>
    <property type="molecule type" value="Genomic_DNA"/>
</dbReference>
<organism evidence="1 2">
    <name type="scientific">Camellia lanceoleosa</name>
    <dbReference type="NCBI Taxonomy" id="1840588"/>
    <lineage>
        <taxon>Eukaryota</taxon>
        <taxon>Viridiplantae</taxon>
        <taxon>Streptophyta</taxon>
        <taxon>Embryophyta</taxon>
        <taxon>Tracheophyta</taxon>
        <taxon>Spermatophyta</taxon>
        <taxon>Magnoliopsida</taxon>
        <taxon>eudicotyledons</taxon>
        <taxon>Gunneridae</taxon>
        <taxon>Pentapetalae</taxon>
        <taxon>asterids</taxon>
        <taxon>Ericales</taxon>
        <taxon>Theaceae</taxon>
        <taxon>Camellia</taxon>
    </lineage>
</organism>
<protein>
    <submittedName>
        <fullName evidence="1">Uncharacterized protein</fullName>
    </submittedName>
</protein>
<keyword evidence="2" id="KW-1185">Reference proteome</keyword>
<proteinExistence type="predicted"/>
<accession>A0ACC0F709</accession>
<evidence type="ECO:0000313" key="2">
    <source>
        <dbReference type="Proteomes" id="UP001060215"/>
    </source>
</evidence>
<dbReference type="Proteomes" id="UP001060215">
    <property type="component" value="Chromosome 11"/>
</dbReference>
<sequence length="79" mass="9011">MHQITSFRLNKSFPSQLALTYQVVAGVIEQRILEPLVHQHKLILSALCFAVRTGNTFLGSLLWVDYARWTGVQKPQESE</sequence>
<comment type="caution">
    <text evidence="1">The sequence shown here is derived from an EMBL/GenBank/DDBJ whole genome shotgun (WGS) entry which is preliminary data.</text>
</comment>
<reference evidence="1 2" key="1">
    <citation type="journal article" date="2022" name="Plant J.">
        <title>Chromosome-level genome of Camellia lanceoleosa provides a valuable resource for understanding genome evolution and self-incompatibility.</title>
        <authorList>
            <person name="Gong W."/>
            <person name="Xiao S."/>
            <person name="Wang L."/>
            <person name="Liao Z."/>
            <person name="Chang Y."/>
            <person name="Mo W."/>
            <person name="Hu G."/>
            <person name="Li W."/>
            <person name="Zhao G."/>
            <person name="Zhu H."/>
            <person name="Hu X."/>
            <person name="Ji K."/>
            <person name="Xiang X."/>
            <person name="Song Q."/>
            <person name="Yuan D."/>
            <person name="Jin S."/>
            <person name="Zhang L."/>
        </authorList>
    </citation>
    <scope>NUCLEOTIDE SEQUENCE [LARGE SCALE GENOMIC DNA]</scope>
    <source>
        <strain evidence="1">SQ_2022a</strain>
    </source>
</reference>
<gene>
    <name evidence="1" type="ORF">LOK49_LG15G02076</name>
</gene>
<name>A0ACC0F709_9ERIC</name>